<feature type="compositionally biased region" description="Gly residues" evidence="1">
    <location>
        <begin position="62"/>
        <end position="72"/>
    </location>
</feature>
<feature type="compositionally biased region" description="Basic and acidic residues" evidence="1">
    <location>
        <begin position="1"/>
        <end position="10"/>
    </location>
</feature>
<dbReference type="EMBL" id="CADCVC010000058">
    <property type="protein sequence ID" value="CAA9432771.1"/>
    <property type="molecule type" value="Genomic_DNA"/>
</dbReference>
<name>A0A6J4Q5K7_9ACTN</name>
<feature type="non-terminal residue" evidence="2">
    <location>
        <position position="72"/>
    </location>
</feature>
<organism evidence="2">
    <name type="scientific">uncultured Rubrobacteraceae bacterium</name>
    <dbReference type="NCBI Taxonomy" id="349277"/>
    <lineage>
        <taxon>Bacteria</taxon>
        <taxon>Bacillati</taxon>
        <taxon>Actinomycetota</taxon>
        <taxon>Rubrobacteria</taxon>
        <taxon>Rubrobacterales</taxon>
        <taxon>Rubrobacteraceae</taxon>
        <taxon>environmental samples</taxon>
    </lineage>
</organism>
<protein>
    <submittedName>
        <fullName evidence="2">Uncharacterized protein</fullName>
    </submittedName>
</protein>
<feature type="non-terminal residue" evidence="2">
    <location>
        <position position="1"/>
    </location>
</feature>
<evidence type="ECO:0000256" key="1">
    <source>
        <dbReference type="SAM" id="MobiDB-lite"/>
    </source>
</evidence>
<evidence type="ECO:0000313" key="2">
    <source>
        <dbReference type="EMBL" id="CAA9432771.1"/>
    </source>
</evidence>
<sequence>EAHRLAERRPLPRGRGLPRRGDHNDPFRRLRPGANHVRPPQVRGRGRGGGGVVAHGPAAGDGVQGQAGGDRL</sequence>
<proteinExistence type="predicted"/>
<reference evidence="2" key="1">
    <citation type="submission" date="2020-02" db="EMBL/GenBank/DDBJ databases">
        <authorList>
            <person name="Meier V. D."/>
        </authorList>
    </citation>
    <scope>NUCLEOTIDE SEQUENCE</scope>
    <source>
        <strain evidence="2">AVDCRST_MAG80</strain>
    </source>
</reference>
<accession>A0A6J4Q5K7</accession>
<gene>
    <name evidence="2" type="ORF">AVDCRST_MAG80-699</name>
</gene>
<dbReference type="AlphaFoldDB" id="A0A6J4Q5K7"/>
<feature type="region of interest" description="Disordered" evidence="1">
    <location>
        <begin position="1"/>
        <end position="72"/>
    </location>
</feature>
<feature type="compositionally biased region" description="Basic and acidic residues" evidence="1">
    <location>
        <begin position="19"/>
        <end position="28"/>
    </location>
</feature>